<feature type="domain" description="EamA" evidence="2">
    <location>
        <begin position="166"/>
        <end position="303"/>
    </location>
</feature>
<dbReference type="PANTHER" id="PTHR22911">
    <property type="entry name" value="ACYL-MALONYL CONDENSING ENZYME-RELATED"/>
    <property type="match status" value="1"/>
</dbReference>
<dbReference type="SUPFAM" id="SSF103481">
    <property type="entry name" value="Multidrug resistance efflux transporter EmrE"/>
    <property type="match status" value="2"/>
</dbReference>
<dbReference type="GO" id="GO:0016020">
    <property type="term" value="C:membrane"/>
    <property type="evidence" value="ECO:0007669"/>
    <property type="project" value="InterPro"/>
</dbReference>
<feature type="transmembrane region" description="Helical" evidence="1">
    <location>
        <begin position="263"/>
        <end position="281"/>
    </location>
</feature>
<reference evidence="3" key="2">
    <citation type="journal article" date="2021" name="PeerJ">
        <title>Extensive microbial diversity within the chicken gut microbiome revealed by metagenomics and culture.</title>
        <authorList>
            <person name="Gilroy R."/>
            <person name="Ravi A."/>
            <person name="Getino M."/>
            <person name="Pursley I."/>
            <person name="Horton D.L."/>
            <person name="Alikhan N.F."/>
            <person name="Baker D."/>
            <person name="Gharbi K."/>
            <person name="Hall N."/>
            <person name="Watson M."/>
            <person name="Adriaenssens E.M."/>
            <person name="Foster-Nyarko E."/>
            <person name="Jarju S."/>
            <person name="Secka A."/>
            <person name="Antonio M."/>
            <person name="Oren A."/>
            <person name="Chaudhuri R.R."/>
            <person name="La Ragione R."/>
            <person name="Hildebrand F."/>
            <person name="Pallen M.J."/>
        </authorList>
    </citation>
    <scope>NUCLEOTIDE SEQUENCE</scope>
    <source>
        <strain evidence="3">20514</strain>
    </source>
</reference>
<protein>
    <submittedName>
        <fullName evidence="3">EamA family transporter</fullName>
    </submittedName>
</protein>
<reference evidence="3" key="1">
    <citation type="submission" date="2020-10" db="EMBL/GenBank/DDBJ databases">
        <authorList>
            <person name="Gilroy R."/>
        </authorList>
    </citation>
    <scope>NUCLEOTIDE SEQUENCE</scope>
    <source>
        <strain evidence="3">20514</strain>
    </source>
</reference>
<feature type="transmembrane region" description="Helical" evidence="1">
    <location>
        <begin position="167"/>
        <end position="188"/>
    </location>
</feature>
<feature type="transmembrane region" description="Helical" evidence="1">
    <location>
        <begin position="135"/>
        <end position="155"/>
    </location>
</feature>
<feature type="transmembrane region" description="Helical" evidence="1">
    <location>
        <begin position="200"/>
        <end position="219"/>
    </location>
</feature>
<dbReference type="Proteomes" id="UP000810252">
    <property type="component" value="Unassembled WGS sequence"/>
</dbReference>
<accession>A0A9D9EK76</accession>
<feature type="transmembrane region" description="Helical" evidence="1">
    <location>
        <begin position="82"/>
        <end position="101"/>
    </location>
</feature>
<dbReference type="Gene3D" id="1.10.3730.20">
    <property type="match status" value="1"/>
</dbReference>
<evidence type="ECO:0000259" key="2">
    <source>
        <dbReference type="Pfam" id="PF00892"/>
    </source>
</evidence>
<dbReference type="PANTHER" id="PTHR22911:SF137">
    <property type="entry name" value="SOLUTE CARRIER FAMILY 35 MEMBER G2-RELATED"/>
    <property type="match status" value="1"/>
</dbReference>
<feature type="transmembrane region" description="Helical" evidence="1">
    <location>
        <begin position="231"/>
        <end position="251"/>
    </location>
</feature>
<keyword evidence="1" id="KW-0472">Membrane</keyword>
<organism evidence="3 4">
    <name type="scientific">Candidatus Cryptobacteroides merdigallinarum</name>
    <dbReference type="NCBI Taxonomy" id="2840770"/>
    <lineage>
        <taxon>Bacteria</taxon>
        <taxon>Pseudomonadati</taxon>
        <taxon>Bacteroidota</taxon>
        <taxon>Bacteroidia</taxon>
        <taxon>Bacteroidales</taxon>
        <taxon>Candidatus Cryptobacteroides</taxon>
    </lineage>
</organism>
<feature type="transmembrane region" description="Helical" evidence="1">
    <location>
        <begin position="107"/>
        <end position="128"/>
    </location>
</feature>
<evidence type="ECO:0000313" key="3">
    <source>
        <dbReference type="EMBL" id="MBO8448978.1"/>
    </source>
</evidence>
<sequence>MWLMLAFVSASLLGLYDTSKKAALKDNAVLPVLLLNTVFSTLIFSPFIIDSLSGQGWFTGTMLDASPYIGGSGGGTMLHAHAAVMIKSVIVLTSWIFGYFGLKHLPITIVGPINATRPVMVLVGAMLIFGERLNWCQWTGVVFSVISLFMLSRSSKKESVDFTHNRWILFVAIAAVVGAVSGLYDKYIMKELSPMFVQGWYNFYQMILMAVIVAILWYPNRKHTTPFRWSWAIPLISVFISAADFSYLTALNQPDSMISVVSLVRRGSVLVSFICGVLIFHERNLKAKALDLALILIGMVFIYFGSR</sequence>
<feature type="domain" description="EamA" evidence="2">
    <location>
        <begin position="2"/>
        <end position="152"/>
    </location>
</feature>
<feature type="transmembrane region" description="Helical" evidence="1">
    <location>
        <begin position="287"/>
        <end position="305"/>
    </location>
</feature>
<dbReference type="Pfam" id="PF00892">
    <property type="entry name" value="EamA"/>
    <property type="match status" value="2"/>
</dbReference>
<evidence type="ECO:0000256" key="1">
    <source>
        <dbReference type="SAM" id="Phobius"/>
    </source>
</evidence>
<comment type="caution">
    <text evidence="3">The sequence shown here is derived from an EMBL/GenBank/DDBJ whole genome shotgun (WGS) entry which is preliminary data.</text>
</comment>
<dbReference type="InterPro" id="IPR000620">
    <property type="entry name" value="EamA_dom"/>
</dbReference>
<keyword evidence="1" id="KW-0812">Transmembrane</keyword>
<name>A0A9D9EK76_9BACT</name>
<evidence type="ECO:0000313" key="4">
    <source>
        <dbReference type="Proteomes" id="UP000810252"/>
    </source>
</evidence>
<dbReference type="InterPro" id="IPR037185">
    <property type="entry name" value="EmrE-like"/>
</dbReference>
<dbReference type="AlphaFoldDB" id="A0A9D9EK76"/>
<gene>
    <name evidence="3" type="ORF">IAC29_06890</name>
</gene>
<keyword evidence="1" id="KW-1133">Transmembrane helix</keyword>
<proteinExistence type="predicted"/>
<dbReference type="EMBL" id="JADIMQ010000096">
    <property type="protein sequence ID" value="MBO8448978.1"/>
    <property type="molecule type" value="Genomic_DNA"/>
</dbReference>
<feature type="transmembrane region" description="Helical" evidence="1">
    <location>
        <begin position="29"/>
        <end position="49"/>
    </location>
</feature>